<evidence type="ECO:0000256" key="2">
    <source>
        <dbReference type="ARBA" id="ARBA00023157"/>
    </source>
</evidence>
<sequence length="163" mass="18296">MRPLFTKDPVMKQTGNKVVMEALVKSDPQARVRWYHHSPDDENLMQDSERYRMKSQENKDGTQVFTLTITAPTLEDSGTYLVKAYNALGENSAKFNLNLGVPAGEGVIPEFLGPPSITDSPDRKAMTIECQVKADPKPTASWIFVEKTLSDATEKYKFPLARE</sequence>
<dbReference type="InterPro" id="IPR007110">
    <property type="entry name" value="Ig-like_dom"/>
</dbReference>
<dbReference type="Gene3D" id="2.60.40.10">
    <property type="entry name" value="Immunoglobulins"/>
    <property type="match status" value="1"/>
</dbReference>
<dbReference type="Proteomes" id="UP000695022">
    <property type="component" value="Unplaced"/>
</dbReference>
<name>A0ABM1DN74_PRICU</name>
<reference evidence="6" key="1">
    <citation type="submission" date="2025-08" db="UniProtKB">
        <authorList>
            <consortium name="RefSeq"/>
        </authorList>
    </citation>
    <scope>IDENTIFICATION</scope>
</reference>
<keyword evidence="3" id="KW-0393">Immunoglobulin domain</keyword>
<dbReference type="RefSeq" id="XP_014661395.1">
    <property type="nucleotide sequence ID" value="XM_014805909.1"/>
</dbReference>
<dbReference type="InterPro" id="IPR013783">
    <property type="entry name" value="Ig-like_fold"/>
</dbReference>
<organism evidence="5 6">
    <name type="scientific">Priapulus caudatus</name>
    <name type="common">Priapulid worm</name>
    <dbReference type="NCBI Taxonomy" id="37621"/>
    <lineage>
        <taxon>Eukaryota</taxon>
        <taxon>Metazoa</taxon>
        <taxon>Ecdysozoa</taxon>
        <taxon>Scalidophora</taxon>
        <taxon>Priapulida</taxon>
        <taxon>Priapulimorpha</taxon>
        <taxon>Priapulimorphida</taxon>
        <taxon>Priapulidae</taxon>
        <taxon>Priapulus</taxon>
    </lineage>
</organism>
<dbReference type="SUPFAM" id="SSF48726">
    <property type="entry name" value="Immunoglobulin"/>
    <property type="match status" value="1"/>
</dbReference>
<dbReference type="PANTHER" id="PTHR45080">
    <property type="entry name" value="CONTACTIN 5"/>
    <property type="match status" value="1"/>
</dbReference>
<evidence type="ECO:0000259" key="4">
    <source>
        <dbReference type="PROSITE" id="PS50835"/>
    </source>
</evidence>
<dbReference type="PROSITE" id="PS50835">
    <property type="entry name" value="IG_LIKE"/>
    <property type="match status" value="1"/>
</dbReference>
<gene>
    <name evidence="6" type="primary">LOC106804641</name>
</gene>
<dbReference type="GeneID" id="106804641"/>
<keyword evidence="1" id="KW-0732">Signal</keyword>
<protein>
    <submittedName>
        <fullName evidence="6">Twitchin-like</fullName>
    </submittedName>
</protein>
<proteinExistence type="predicted"/>
<evidence type="ECO:0000256" key="3">
    <source>
        <dbReference type="ARBA" id="ARBA00023319"/>
    </source>
</evidence>
<dbReference type="InterPro" id="IPR050958">
    <property type="entry name" value="Cell_Adh-Cytoskel_Orgn"/>
</dbReference>
<keyword evidence="5" id="KW-1185">Reference proteome</keyword>
<accession>A0ABM1DN74</accession>
<evidence type="ECO:0000256" key="1">
    <source>
        <dbReference type="ARBA" id="ARBA00022729"/>
    </source>
</evidence>
<evidence type="ECO:0000313" key="5">
    <source>
        <dbReference type="Proteomes" id="UP000695022"/>
    </source>
</evidence>
<evidence type="ECO:0000313" key="6">
    <source>
        <dbReference type="RefSeq" id="XP_014661395.1"/>
    </source>
</evidence>
<dbReference type="InterPro" id="IPR013098">
    <property type="entry name" value="Ig_I-set"/>
</dbReference>
<dbReference type="PANTHER" id="PTHR45080:SF8">
    <property type="entry name" value="IG-LIKE DOMAIN-CONTAINING PROTEIN"/>
    <property type="match status" value="1"/>
</dbReference>
<feature type="domain" description="Ig-like" evidence="4">
    <location>
        <begin position="3"/>
        <end position="98"/>
    </location>
</feature>
<dbReference type="InterPro" id="IPR036179">
    <property type="entry name" value="Ig-like_dom_sf"/>
</dbReference>
<keyword evidence="2" id="KW-1015">Disulfide bond</keyword>
<dbReference type="Pfam" id="PF07679">
    <property type="entry name" value="I-set"/>
    <property type="match status" value="1"/>
</dbReference>